<evidence type="ECO:0000259" key="4">
    <source>
        <dbReference type="Pfam" id="PF03816"/>
    </source>
</evidence>
<keyword evidence="3" id="KW-0472">Membrane</keyword>
<dbReference type="RefSeq" id="WP_286345022.1">
    <property type="nucleotide sequence ID" value="NZ_AP027732.1"/>
</dbReference>
<dbReference type="PANTHER" id="PTHR33392:SF6">
    <property type="entry name" value="POLYISOPRENYL-TEICHOIC ACID--PEPTIDOGLYCAN TEICHOIC ACID TRANSFERASE TAGU"/>
    <property type="match status" value="1"/>
</dbReference>
<sequence length="434" mass="43650">MIRATPKPAARHGQQATPHPALFVVKSLALVLAVVLVSGASVGAIATWQVFQEAQPTVDLVAPPGKSVAPPPALTAQSGAVNMLLVSTDTRTGQGAMFADPADQKASTGVGNNDVNLLLHIAADHKSMQVVSFPRDLVIPIPDCPNDQGGLTPGSQAAMINTAISRGGEKRGISCAAATVSKLTGLQIDYAAKITFLGTIAMSDAIGGVHVCLATDVVDNMVTPALDLKAGTQTLVGAQAMAFLRSRHGVGDASDLGRVSNQQTFMSAMMRQIVSGGTLGDPAKLYRLATAMAKNVQLSSSLSPTTLAKIGLAVKSVGISNITFLSYPVIDDPSDSAHVIPDPGPAAILDKALVSNQAVKLSPNSLGRAAVLAPGSGASTPATPSAPATAGGSSTGTPTTGTPTGTPVSPSGPAVLPDSVTGQNADQVTCAKKG</sequence>
<dbReference type="EMBL" id="AP027732">
    <property type="protein sequence ID" value="BDZ47959.1"/>
    <property type="molecule type" value="Genomic_DNA"/>
</dbReference>
<feature type="transmembrane region" description="Helical" evidence="3">
    <location>
        <begin position="21"/>
        <end position="48"/>
    </location>
</feature>
<keyword evidence="3" id="KW-0812">Transmembrane</keyword>
<evidence type="ECO:0000256" key="3">
    <source>
        <dbReference type="SAM" id="Phobius"/>
    </source>
</evidence>
<dbReference type="NCBIfam" id="TIGR00350">
    <property type="entry name" value="lytR_cpsA_psr"/>
    <property type="match status" value="1"/>
</dbReference>
<organism evidence="5 6">
    <name type="scientific">Frondihabitans sucicola</name>
    <dbReference type="NCBI Taxonomy" id="1268041"/>
    <lineage>
        <taxon>Bacteria</taxon>
        <taxon>Bacillati</taxon>
        <taxon>Actinomycetota</taxon>
        <taxon>Actinomycetes</taxon>
        <taxon>Micrococcales</taxon>
        <taxon>Microbacteriaceae</taxon>
        <taxon>Frondihabitans</taxon>
    </lineage>
</organism>
<dbReference type="Proteomes" id="UP001321486">
    <property type="component" value="Chromosome"/>
</dbReference>
<feature type="region of interest" description="Disordered" evidence="2">
    <location>
        <begin position="375"/>
        <end position="434"/>
    </location>
</feature>
<accession>A0ABN6XSJ6</accession>
<keyword evidence="6" id="KW-1185">Reference proteome</keyword>
<protein>
    <recommendedName>
        <fullName evidence="4">Cell envelope-related transcriptional attenuator domain-containing protein</fullName>
    </recommendedName>
</protein>
<evidence type="ECO:0000256" key="2">
    <source>
        <dbReference type="SAM" id="MobiDB-lite"/>
    </source>
</evidence>
<evidence type="ECO:0000256" key="1">
    <source>
        <dbReference type="ARBA" id="ARBA00006068"/>
    </source>
</evidence>
<feature type="compositionally biased region" description="Low complexity" evidence="2">
    <location>
        <begin position="375"/>
        <end position="414"/>
    </location>
</feature>
<dbReference type="PANTHER" id="PTHR33392">
    <property type="entry name" value="POLYISOPRENYL-TEICHOIC ACID--PEPTIDOGLYCAN TEICHOIC ACID TRANSFERASE TAGU"/>
    <property type="match status" value="1"/>
</dbReference>
<dbReference type="InterPro" id="IPR004474">
    <property type="entry name" value="LytR_CpsA_psr"/>
</dbReference>
<gene>
    <name evidence="5" type="ORF">GCM10025867_02000</name>
</gene>
<feature type="domain" description="Cell envelope-related transcriptional attenuator" evidence="4">
    <location>
        <begin position="113"/>
        <end position="274"/>
    </location>
</feature>
<evidence type="ECO:0000313" key="6">
    <source>
        <dbReference type="Proteomes" id="UP001321486"/>
    </source>
</evidence>
<evidence type="ECO:0000313" key="5">
    <source>
        <dbReference type="EMBL" id="BDZ47959.1"/>
    </source>
</evidence>
<name>A0ABN6XSJ6_9MICO</name>
<keyword evidence="3" id="KW-1133">Transmembrane helix</keyword>
<proteinExistence type="inferred from homology"/>
<reference evidence="6" key="1">
    <citation type="journal article" date="2019" name="Int. J. Syst. Evol. Microbiol.">
        <title>The Global Catalogue of Microorganisms (GCM) 10K type strain sequencing project: providing services to taxonomists for standard genome sequencing and annotation.</title>
        <authorList>
            <consortium name="The Broad Institute Genomics Platform"/>
            <consortium name="The Broad Institute Genome Sequencing Center for Infectious Disease"/>
            <person name="Wu L."/>
            <person name="Ma J."/>
        </authorList>
    </citation>
    <scope>NUCLEOTIDE SEQUENCE [LARGE SCALE GENOMIC DNA]</scope>
    <source>
        <strain evidence="6">NBRC 108728</strain>
    </source>
</reference>
<dbReference type="InterPro" id="IPR050922">
    <property type="entry name" value="LytR/CpsA/Psr_CW_biosynth"/>
</dbReference>
<dbReference type="Gene3D" id="3.40.630.190">
    <property type="entry name" value="LCP protein"/>
    <property type="match status" value="1"/>
</dbReference>
<comment type="similarity">
    <text evidence="1">Belongs to the LytR/CpsA/Psr (LCP) family.</text>
</comment>
<dbReference type="Pfam" id="PF03816">
    <property type="entry name" value="LytR_cpsA_psr"/>
    <property type="match status" value="1"/>
</dbReference>